<gene>
    <name evidence="3" type="ORF">DJ64_18735</name>
</gene>
<evidence type="ECO:0000313" key="3">
    <source>
        <dbReference type="EMBL" id="KEG38846.1"/>
    </source>
</evidence>
<feature type="signal peptide" evidence="2">
    <location>
        <begin position="1"/>
        <end position="24"/>
    </location>
</feature>
<keyword evidence="1" id="KW-0472">Membrane</keyword>
<name>A0ABR4SVU8_9ACTN</name>
<reference evidence="3 4" key="1">
    <citation type="submission" date="2014-04" db="EMBL/GenBank/DDBJ databases">
        <title>Draft genome sequence of the novel Streptomyces griseorubens JSD-1 playing a role in carbon and nitrogen cycle.</title>
        <authorList>
            <consortium name="Shanghai Jiao Tong University"/>
            <person name="Feng H."/>
            <person name="Sun Y."/>
            <person name="Zhi Y."/>
            <person name="Mao L."/>
            <person name="Luo Y."/>
            <person name="Wei X."/>
            <person name="Zhou P."/>
        </authorList>
    </citation>
    <scope>NUCLEOTIDE SEQUENCE [LARGE SCALE GENOMIC DNA]</scope>
    <source>
        <strain evidence="3 4">JSD-1</strain>
    </source>
</reference>
<keyword evidence="4" id="KW-1185">Reference proteome</keyword>
<accession>A0ABR4SVU8</accession>
<organism evidence="3 4">
    <name type="scientific">Streptomyces griseorubens</name>
    <dbReference type="NCBI Taxonomy" id="66897"/>
    <lineage>
        <taxon>Bacteria</taxon>
        <taxon>Bacillati</taxon>
        <taxon>Actinomycetota</taxon>
        <taxon>Actinomycetes</taxon>
        <taxon>Kitasatosporales</taxon>
        <taxon>Streptomycetaceae</taxon>
        <taxon>Streptomyces</taxon>
        <taxon>Streptomyces althioticus group</taxon>
    </lineage>
</organism>
<keyword evidence="2" id="KW-0732">Signal</keyword>
<keyword evidence="1" id="KW-0812">Transmembrane</keyword>
<evidence type="ECO:0000256" key="1">
    <source>
        <dbReference type="SAM" id="Phobius"/>
    </source>
</evidence>
<dbReference type="Proteomes" id="UP000027632">
    <property type="component" value="Unassembled WGS sequence"/>
</dbReference>
<dbReference type="EMBL" id="JJMG01000216">
    <property type="protein sequence ID" value="KEG38846.1"/>
    <property type="molecule type" value="Genomic_DNA"/>
</dbReference>
<keyword evidence="1" id="KW-1133">Transmembrane helix</keyword>
<evidence type="ECO:0000256" key="2">
    <source>
        <dbReference type="SAM" id="SignalP"/>
    </source>
</evidence>
<protein>
    <submittedName>
        <fullName evidence="3">Membrane protein</fullName>
    </submittedName>
</protein>
<evidence type="ECO:0000313" key="4">
    <source>
        <dbReference type="Proteomes" id="UP000027632"/>
    </source>
</evidence>
<proteinExistence type="predicted"/>
<feature type="transmembrane region" description="Helical" evidence="1">
    <location>
        <begin position="127"/>
        <end position="145"/>
    </location>
</feature>
<comment type="caution">
    <text evidence="3">The sequence shown here is derived from an EMBL/GenBank/DDBJ whole genome shotgun (WGS) entry which is preliminary data.</text>
</comment>
<sequence length="157" mass="16730">MLALLGFALSLVCAVAVLISAARAAAMALPGRPQPWPDHLLRRTAATLGWSAGAVYALGLAGVAWSEAEVGDGADSTPAPACREGFAPETIEGLTHHRASYLPLRFDCVREDGSVYVSDPDLVSMNWTWAALALTAALLFLGMHYRTEVRARRAVVR</sequence>
<feature type="chain" id="PRO_5045555515" evidence="2">
    <location>
        <begin position="25"/>
        <end position="157"/>
    </location>
</feature>
<dbReference type="RefSeq" id="WP_037642693.1">
    <property type="nucleotide sequence ID" value="NZ_KL503830.1"/>
</dbReference>